<organism evidence="1">
    <name type="scientific">marine metagenome</name>
    <dbReference type="NCBI Taxonomy" id="408172"/>
    <lineage>
        <taxon>unclassified sequences</taxon>
        <taxon>metagenomes</taxon>
        <taxon>ecological metagenomes</taxon>
    </lineage>
</organism>
<dbReference type="Gene3D" id="1.10.10.10">
    <property type="entry name" value="Winged helix-like DNA-binding domain superfamily/Winged helix DNA-binding domain"/>
    <property type="match status" value="1"/>
</dbReference>
<dbReference type="InterPro" id="IPR036390">
    <property type="entry name" value="WH_DNA-bd_sf"/>
</dbReference>
<sequence length="63" mass="7188">MGGKLKLRKRIKALQKIQEMENSNIPYSTLAIAKKIGVSKSTVSNYRKALRKEGLIEEKRRVS</sequence>
<accession>A0A382RXM9</accession>
<proteinExistence type="predicted"/>
<dbReference type="Pfam" id="PF13384">
    <property type="entry name" value="HTH_23"/>
    <property type="match status" value="1"/>
</dbReference>
<name>A0A382RXM9_9ZZZZ</name>
<evidence type="ECO:0000313" key="1">
    <source>
        <dbReference type="EMBL" id="SVD01678.1"/>
    </source>
</evidence>
<feature type="non-terminal residue" evidence="1">
    <location>
        <position position="63"/>
    </location>
</feature>
<dbReference type="SUPFAM" id="SSF46785">
    <property type="entry name" value="Winged helix' DNA-binding domain"/>
    <property type="match status" value="1"/>
</dbReference>
<gene>
    <name evidence="1" type="ORF">METZ01_LOCUS354532</name>
</gene>
<dbReference type="EMBL" id="UINC01124494">
    <property type="protein sequence ID" value="SVD01678.1"/>
    <property type="molecule type" value="Genomic_DNA"/>
</dbReference>
<evidence type="ECO:0008006" key="2">
    <source>
        <dbReference type="Google" id="ProtNLM"/>
    </source>
</evidence>
<reference evidence="1" key="1">
    <citation type="submission" date="2018-05" db="EMBL/GenBank/DDBJ databases">
        <authorList>
            <person name="Lanie J.A."/>
            <person name="Ng W.-L."/>
            <person name="Kazmierczak K.M."/>
            <person name="Andrzejewski T.M."/>
            <person name="Davidsen T.M."/>
            <person name="Wayne K.J."/>
            <person name="Tettelin H."/>
            <person name="Glass J.I."/>
            <person name="Rusch D."/>
            <person name="Podicherti R."/>
            <person name="Tsui H.-C.T."/>
            <person name="Winkler M.E."/>
        </authorList>
    </citation>
    <scope>NUCLEOTIDE SEQUENCE</scope>
</reference>
<dbReference type="AlphaFoldDB" id="A0A382RXM9"/>
<protein>
    <recommendedName>
        <fullName evidence="2">Helix-turn-helix type 11 domain-containing protein</fullName>
    </recommendedName>
</protein>
<dbReference type="InterPro" id="IPR036388">
    <property type="entry name" value="WH-like_DNA-bd_sf"/>
</dbReference>